<reference evidence="2" key="1">
    <citation type="submission" date="2023-08" db="EMBL/GenBank/DDBJ databases">
        <authorList>
            <person name="Chen Y."/>
            <person name="Shah S."/>
            <person name="Dougan E. K."/>
            <person name="Thang M."/>
            <person name="Chan C."/>
        </authorList>
    </citation>
    <scope>NUCLEOTIDE SEQUENCE</scope>
</reference>
<accession>A0AA36HR14</accession>
<sequence>MYQPAYPRDRAHFGGVSPGLAPNLRGAPHGWRSAGWDDGETYVPREEMGIPGTLREDFRHPSRSEPSYSGWQRGRDLYSDPLGPSERHDLYSDPRGLRNPPYGSSLPQDKPRPSFGARAWEPQRPWEPQYSRRRENLFEEQRAREATYGLPPPEGLSVPGFEPYLTEKYLDASRAQDLHEQLRPEKGPSPKAAAFEAPEAVSSLAMQQLQGCEVQLREAGQQLLGTQRALHSLQVTPGQARNDLAQLEAHLEKLQCQSIDSVSTAGLSSEDQDAARSFRRQLTKAVEKLQGQLDQTFEDLKGR</sequence>
<evidence type="ECO:0000256" key="1">
    <source>
        <dbReference type="SAM" id="MobiDB-lite"/>
    </source>
</evidence>
<dbReference type="EMBL" id="CAUJNA010000213">
    <property type="protein sequence ID" value="CAJ1373748.1"/>
    <property type="molecule type" value="Genomic_DNA"/>
</dbReference>
<protein>
    <submittedName>
        <fullName evidence="2">Uncharacterized protein</fullName>
    </submittedName>
</protein>
<evidence type="ECO:0000313" key="2">
    <source>
        <dbReference type="EMBL" id="CAJ1373748.1"/>
    </source>
</evidence>
<dbReference type="Proteomes" id="UP001178507">
    <property type="component" value="Unassembled WGS sequence"/>
</dbReference>
<keyword evidence="3" id="KW-1185">Reference proteome</keyword>
<comment type="caution">
    <text evidence="2">The sequence shown here is derived from an EMBL/GenBank/DDBJ whole genome shotgun (WGS) entry which is preliminary data.</text>
</comment>
<proteinExistence type="predicted"/>
<evidence type="ECO:0000313" key="3">
    <source>
        <dbReference type="Proteomes" id="UP001178507"/>
    </source>
</evidence>
<feature type="region of interest" description="Disordered" evidence="1">
    <location>
        <begin position="1"/>
        <end position="132"/>
    </location>
</feature>
<feature type="compositionally biased region" description="Basic and acidic residues" evidence="1">
    <location>
        <begin position="85"/>
        <end position="96"/>
    </location>
</feature>
<dbReference type="AlphaFoldDB" id="A0AA36HR14"/>
<feature type="compositionally biased region" description="Basic and acidic residues" evidence="1">
    <location>
        <begin position="43"/>
        <end position="63"/>
    </location>
</feature>
<gene>
    <name evidence="2" type="ORF">EVOR1521_LOCUS3486</name>
</gene>
<organism evidence="2 3">
    <name type="scientific">Effrenium voratum</name>
    <dbReference type="NCBI Taxonomy" id="2562239"/>
    <lineage>
        <taxon>Eukaryota</taxon>
        <taxon>Sar</taxon>
        <taxon>Alveolata</taxon>
        <taxon>Dinophyceae</taxon>
        <taxon>Suessiales</taxon>
        <taxon>Symbiodiniaceae</taxon>
        <taxon>Effrenium</taxon>
    </lineage>
</organism>
<name>A0AA36HR14_9DINO</name>